<keyword evidence="2" id="KW-1185">Reference proteome</keyword>
<evidence type="ECO:0000313" key="2">
    <source>
        <dbReference type="Proteomes" id="UP001232750"/>
    </source>
</evidence>
<dbReference type="EMBL" id="JASJEU010000013">
    <property type="protein sequence ID" value="MDJ1650607.1"/>
    <property type="molecule type" value="Genomic_DNA"/>
</dbReference>
<proteinExistence type="predicted"/>
<dbReference type="Proteomes" id="UP001232750">
    <property type="component" value="Unassembled WGS sequence"/>
</dbReference>
<dbReference type="RefSeq" id="WP_283831948.1">
    <property type="nucleotide sequence ID" value="NZ_JASJEU010000013.1"/>
</dbReference>
<comment type="caution">
    <text evidence="1">The sequence shown here is derived from an EMBL/GenBank/DDBJ whole genome shotgun (WGS) entry which is preliminary data.</text>
</comment>
<accession>A0ABT7DM48</accession>
<gene>
    <name evidence="1" type="ORF">QNJ86_07325</name>
</gene>
<name>A0ABT7DM48_9ACTN</name>
<evidence type="ECO:0000313" key="1">
    <source>
        <dbReference type="EMBL" id="MDJ1650607.1"/>
    </source>
</evidence>
<protein>
    <submittedName>
        <fullName evidence="1">Uncharacterized protein</fullName>
    </submittedName>
</protein>
<organism evidence="1 2">
    <name type="scientific">Gordonibacter faecis</name>
    <dbReference type="NCBI Taxonomy" id="3047475"/>
    <lineage>
        <taxon>Bacteria</taxon>
        <taxon>Bacillati</taxon>
        <taxon>Actinomycetota</taxon>
        <taxon>Coriobacteriia</taxon>
        <taxon>Eggerthellales</taxon>
        <taxon>Eggerthellaceae</taxon>
        <taxon>Gordonibacter</taxon>
    </lineage>
</organism>
<sequence>MEVNITMRGEEKFRAFIEEHAAIGYEEAKKDLEQQILANEKQNRYILAADKAKDGCEHEKTCMAVCMSFDAQGTQIGGGKAYLDKGQEPARKDITIAFL</sequence>
<reference evidence="1 2" key="1">
    <citation type="submission" date="2023-05" db="EMBL/GenBank/DDBJ databases">
        <title>Gordonibacter KGMB12511T sp. nov., isolated from faeces of healthy Korean.</title>
        <authorList>
            <person name="Kim H.S."/>
            <person name="Kim J.-S."/>
            <person name="Suh M.K."/>
            <person name="Eom M.K."/>
            <person name="Do H.E."/>
            <person name="Lee J.-S."/>
        </authorList>
    </citation>
    <scope>NUCLEOTIDE SEQUENCE [LARGE SCALE GENOMIC DNA]</scope>
    <source>
        <strain evidence="1 2">KGMB12511</strain>
    </source>
</reference>